<dbReference type="GO" id="GO:0032259">
    <property type="term" value="P:methylation"/>
    <property type="evidence" value="ECO:0007669"/>
    <property type="project" value="UniProtKB-KW"/>
</dbReference>
<organism evidence="9 10">
    <name type="scientific">Paracidobacterium acidisoli</name>
    <dbReference type="NCBI Taxonomy" id="2303751"/>
    <lineage>
        <taxon>Bacteria</taxon>
        <taxon>Pseudomonadati</taxon>
        <taxon>Acidobacteriota</taxon>
        <taxon>Terriglobia</taxon>
        <taxon>Terriglobales</taxon>
        <taxon>Acidobacteriaceae</taxon>
        <taxon>Paracidobacterium</taxon>
    </lineage>
</organism>
<evidence type="ECO:0000313" key="9">
    <source>
        <dbReference type="EMBL" id="RFU16341.1"/>
    </source>
</evidence>
<dbReference type="RefSeq" id="WP_117300601.1">
    <property type="nucleotide sequence ID" value="NZ_QVQT02000004.1"/>
</dbReference>
<dbReference type="OrthoDB" id="9805629at2"/>
<dbReference type="PROSITE" id="PS00092">
    <property type="entry name" value="N6_MTASE"/>
    <property type="match status" value="1"/>
</dbReference>
<dbReference type="NCBIfam" id="TIGR00571">
    <property type="entry name" value="dam"/>
    <property type="match status" value="1"/>
</dbReference>
<keyword evidence="4 8" id="KW-0808">Transferase</keyword>
<dbReference type="PRINTS" id="PR00505">
    <property type="entry name" value="D12N6MTFRASE"/>
</dbReference>
<keyword evidence="10" id="KW-1185">Reference proteome</keyword>
<evidence type="ECO:0000256" key="2">
    <source>
        <dbReference type="ARBA" id="ARBA00011900"/>
    </source>
</evidence>
<dbReference type="GO" id="GO:0006298">
    <property type="term" value="P:mismatch repair"/>
    <property type="evidence" value="ECO:0007669"/>
    <property type="project" value="TreeGrafter"/>
</dbReference>
<feature type="binding site" evidence="7">
    <location>
        <position position="64"/>
    </location>
    <ligand>
        <name>S-adenosyl-L-methionine</name>
        <dbReference type="ChEBI" id="CHEBI:59789"/>
    </ligand>
</feature>
<evidence type="ECO:0000256" key="1">
    <source>
        <dbReference type="ARBA" id="ARBA00006594"/>
    </source>
</evidence>
<evidence type="ECO:0000256" key="3">
    <source>
        <dbReference type="ARBA" id="ARBA00022603"/>
    </source>
</evidence>
<gene>
    <name evidence="9" type="ORF">D0Y96_13205</name>
</gene>
<evidence type="ECO:0000256" key="6">
    <source>
        <dbReference type="ARBA" id="ARBA00047942"/>
    </source>
</evidence>
<dbReference type="InterPro" id="IPR029063">
    <property type="entry name" value="SAM-dependent_MTases_sf"/>
</dbReference>
<dbReference type="PIRSF" id="PIRSF000398">
    <property type="entry name" value="M_m6A_EcoRV"/>
    <property type="match status" value="1"/>
</dbReference>
<evidence type="ECO:0000313" key="10">
    <source>
        <dbReference type="Proteomes" id="UP000264702"/>
    </source>
</evidence>
<dbReference type="GO" id="GO:0009007">
    <property type="term" value="F:site-specific DNA-methyltransferase (adenine-specific) activity"/>
    <property type="evidence" value="ECO:0007669"/>
    <property type="project" value="UniProtKB-UniRule"/>
</dbReference>
<dbReference type="InterPro" id="IPR012327">
    <property type="entry name" value="MeTrfase_D12"/>
</dbReference>
<dbReference type="GO" id="GO:0043565">
    <property type="term" value="F:sequence-specific DNA binding"/>
    <property type="evidence" value="ECO:0007669"/>
    <property type="project" value="TreeGrafter"/>
</dbReference>
<evidence type="ECO:0000256" key="4">
    <source>
        <dbReference type="ARBA" id="ARBA00022679"/>
    </source>
</evidence>
<dbReference type="InterPro" id="IPR002052">
    <property type="entry name" value="DNA_methylase_N6_adenine_CS"/>
</dbReference>
<dbReference type="GO" id="GO:0009307">
    <property type="term" value="P:DNA restriction-modification system"/>
    <property type="evidence" value="ECO:0007669"/>
    <property type="project" value="InterPro"/>
</dbReference>
<keyword evidence="3 8" id="KW-0489">Methyltransferase</keyword>
<dbReference type="PANTHER" id="PTHR30481">
    <property type="entry name" value="DNA ADENINE METHYLASE"/>
    <property type="match status" value="1"/>
</dbReference>
<evidence type="ECO:0000256" key="8">
    <source>
        <dbReference type="RuleBase" id="RU361257"/>
    </source>
</evidence>
<protein>
    <recommendedName>
        <fullName evidence="2 8">Site-specific DNA-methyltransferase (adenine-specific)</fullName>
        <ecNumber evidence="2 8">2.1.1.72</ecNumber>
    </recommendedName>
</protein>
<proteinExistence type="inferred from homology"/>
<sequence length="276" mass="31760">MPVAAAKSPTQDCPPFLRWAGSKRRLLPVLKSFWTKNHKRYVEPFAGSACLFFALKPPKAILGDLNPELISTYIEVKYRIDAVLKELSKLPPWNKEEYARLRSLDTSTLEPHVRAARFIYLNRFCFNGIYRTNLKGQFNVPYSGDRCGAMPDDKVFQQCSRRLRSARFVNGDFEAVLERAEKGDLVYMDPPYAVRARRVFREYDPSTFTHEDIARLRSWMERLNAAGINFVVSYAESDEADVLKKNFSYETIAVRRNIAGFAAHRAMTNELLISNI</sequence>
<dbReference type="GO" id="GO:1904047">
    <property type="term" value="F:S-adenosyl-L-methionine binding"/>
    <property type="evidence" value="ECO:0007669"/>
    <property type="project" value="TreeGrafter"/>
</dbReference>
<evidence type="ECO:0000256" key="7">
    <source>
        <dbReference type="PIRSR" id="PIRSR000398-1"/>
    </source>
</evidence>
<dbReference type="Gene3D" id="1.10.1020.10">
    <property type="entry name" value="Adenine-specific Methyltransferase, Domain 2"/>
    <property type="match status" value="1"/>
</dbReference>
<feature type="binding site" evidence="7">
    <location>
        <position position="19"/>
    </location>
    <ligand>
        <name>S-adenosyl-L-methionine</name>
        <dbReference type="ChEBI" id="CHEBI:59789"/>
    </ligand>
</feature>
<dbReference type="EMBL" id="QVQT01000004">
    <property type="protein sequence ID" value="RFU16341.1"/>
    <property type="molecule type" value="Genomic_DNA"/>
</dbReference>
<evidence type="ECO:0000256" key="5">
    <source>
        <dbReference type="ARBA" id="ARBA00022691"/>
    </source>
</evidence>
<feature type="binding site" evidence="7">
    <location>
        <position position="23"/>
    </location>
    <ligand>
        <name>S-adenosyl-L-methionine</name>
        <dbReference type="ChEBI" id="CHEBI:59789"/>
    </ligand>
</feature>
<dbReference type="InterPro" id="IPR012263">
    <property type="entry name" value="M_m6A_EcoRV"/>
</dbReference>
<dbReference type="Gene3D" id="3.40.50.150">
    <property type="entry name" value="Vaccinia Virus protein VP39"/>
    <property type="match status" value="1"/>
</dbReference>
<comment type="catalytic activity">
    <reaction evidence="6 8">
        <text>a 2'-deoxyadenosine in DNA + S-adenosyl-L-methionine = an N(6)-methyl-2'-deoxyadenosine in DNA + S-adenosyl-L-homocysteine + H(+)</text>
        <dbReference type="Rhea" id="RHEA:15197"/>
        <dbReference type="Rhea" id="RHEA-COMP:12418"/>
        <dbReference type="Rhea" id="RHEA-COMP:12419"/>
        <dbReference type="ChEBI" id="CHEBI:15378"/>
        <dbReference type="ChEBI" id="CHEBI:57856"/>
        <dbReference type="ChEBI" id="CHEBI:59789"/>
        <dbReference type="ChEBI" id="CHEBI:90615"/>
        <dbReference type="ChEBI" id="CHEBI:90616"/>
        <dbReference type="EC" id="2.1.1.72"/>
    </reaction>
</comment>
<dbReference type="EC" id="2.1.1.72" evidence="2 8"/>
<name>A0A372INL9_9BACT</name>
<feature type="binding site" evidence="7">
    <location>
        <position position="189"/>
    </location>
    <ligand>
        <name>S-adenosyl-L-methionine</name>
        <dbReference type="ChEBI" id="CHEBI:59789"/>
    </ligand>
</feature>
<dbReference type="AlphaFoldDB" id="A0A372INL9"/>
<dbReference type="Pfam" id="PF02086">
    <property type="entry name" value="MethyltransfD12"/>
    <property type="match status" value="1"/>
</dbReference>
<keyword evidence="5 8" id="KW-0949">S-adenosyl-L-methionine</keyword>
<dbReference type="InterPro" id="IPR023095">
    <property type="entry name" value="Ade_MeTrfase_dom_2"/>
</dbReference>
<comment type="caution">
    <text evidence="9">The sequence shown here is derived from an EMBL/GenBank/DDBJ whole genome shotgun (WGS) entry which is preliminary data.</text>
</comment>
<dbReference type="Proteomes" id="UP000264702">
    <property type="component" value="Unassembled WGS sequence"/>
</dbReference>
<accession>A0A372INL9</accession>
<comment type="similarity">
    <text evidence="1 8">Belongs to the N(4)/N(6)-methyltransferase family.</text>
</comment>
<reference evidence="9 10" key="1">
    <citation type="submission" date="2018-08" db="EMBL/GenBank/DDBJ databases">
        <title>Acidipila sp. 4G-K13, an acidobacterium isolated from forest soil.</title>
        <authorList>
            <person name="Gao Z.-H."/>
            <person name="Qiu L.-H."/>
        </authorList>
    </citation>
    <scope>NUCLEOTIDE SEQUENCE [LARGE SCALE GENOMIC DNA]</scope>
    <source>
        <strain evidence="9 10">4G-K13</strain>
    </source>
</reference>
<dbReference type="SUPFAM" id="SSF53335">
    <property type="entry name" value="S-adenosyl-L-methionine-dependent methyltransferases"/>
    <property type="match status" value="1"/>
</dbReference>
<dbReference type="PANTHER" id="PTHR30481:SF3">
    <property type="entry name" value="DNA ADENINE METHYLASE"/>
    <property type="match status" value="1"/>
</dbReference>